<accession>Q07S41</accession>
<organism evidence="1">
    <name type="scientific">Rhodopseudomonas palustris (strain BisA53)</name>
    <dbReference type="NCBI Taxonomy" id="316055"/>
    <lineage>
        <taxon>Bacteria</taxon>
        <taxon>Pseudomonadati</taxon>
        <taxon>Pseudomonadota</taxon>
        <taxon>Alphaproteobacteria</taxon>
        <taxon>Hyphomicrobiales</taxon>
        <taxon>Nitrobacteraceae</taxon>
        <taxon>Rhodopseudomonas</taxon>
    </lineage>
</organism>
<gene>
    <name evidence="1" type="ordered locus">RPE_1291</name>
</gene>
<reference evidence="1" key="1">
    <citation type="submission" date="2006-09" db="EMBL/GenBank/DDBJ databases">
        <title>Complete sequence of Rhodopseudomonas palustris BisA53.</title>
        <authorList>
            <consortium name="US DOE Joint Genome Institute"/>
            <person name="Copeland A."/>
            <person name="Lucas S."/>
            <person name="Lapidus A."/>
            <person name="Barry K."/>
            <person name="Detter J.C."/>
            <person name="Glavina del Rio T."/>
            <person name="Hammon N."/>
            <person name="Israni S."/>
            <person name="Dalin E."/>
            <person name="Tice H."/>
            <person name="Pitluck S."/>
            <person name="Chain P."/>
            <person name="Malfatti S."/>
            <person name="Shin M."/>
            <person name="Vergez L."/>
            <person name="Schmutz J."/>
            <person name="Larimer F."/>
            <person name="Land M."/>
            <person name="Hauser L."/>
            <person name="Pelletier D.A."/>
            <person name="Kyrpides N."/>
            <person name="Kim E."/>
            <person name="Harwood C.S."/>
            <person name="Oda Y."/>
            <person name="Richardson P."/>
        </authorList>
    </citation>
    <scope>NUCLEOTIDE SEQUENCE [LARGE SCALE GENOMIC DNA]</scope>
    <source>
        <strain evidence="1">BisA53</strain>
    </source>
</reference>
<sequence>MSQNFPDKLPSLRMVRDRIFPAGQGFGHRHSLLRRLNDLMINSLAPVVCCRPDPARASIGGGFSYRPGLANHKIHFDCHV</sequence>
<protein>
    <submittedName>
        <fullName evidence="1">Uncharacterized protein</fullName>
    </submittedName>
</protein>
<dbReference type="AlphaFoldDB" id="Q07S41"/>
<name>Q07S41_RHOP5</name>
<evidence type="ECO:0000313" key="1">
    <source>
        <dbReference type="EMBL" id="ABJ05243.1"/>
    </source>
</evidence>
<dbReference type="EMBL" id="CP000463">
    <property type="protein sequence ID" value="ABJ05243.1"/>
    <property type="molecule type" value="Genomic_DNA"/>
</dbReference>
<proteinExistence type="predicted"/>
<dbReference type="HOGENOM" id="CLU_2587424_0_0_5"/>
<dbReference type="KEGG" id="rpe:RPE_1291"/>